<feature type="binding site" evidence="14">
    <location>
        <position position="404"/>
    </location>
    <ligand>
        <name>Zn(2+)</name>
        <dbReference type="ChEBI" id="CHEBI:29105"/>
    </ligand>
</feature>
<dbReference type="InterPro" id="IPR001679">
    <property type="entry name" value="DNA_ligase"/>
</dbReference>
<comment type="similarity">
    <text evidence="13 14">Belongs to the NAD-dependent DNA ligase family. LigA subfamily.</text>
</comment>
<dbReference type="SMART" id="SM00278">
    <property type="entry name" value="HhH1"/>
    <property type="match status" value="4"/>
</dbReference>
<dbReference type="CDD" id="cd00114">
    <property type="entry name" value="LIGANc"/>
    <property type="match status" value="1"/>
</dbReference>
<feature type="binding site" evidence="14">
    <location>
        <position position="137"/>
    </location>
    <ligand>
        <name>NAD(+)</name>
        <dbReference type="ChEBI" id="CHEBI:57540"/>
    </ligand>
</feature>
<feature type="binding site" evidence="14">
    <location>
        <position position="407"/>
    </location>
    <ligand>
        <name>Zn(2+)</name>
        <dbReference type="ChEBI" id="CHEBI:29105"/>
    </ligand>
</feature>
<evidence type="ECO:0000256" key="2">
    <source>
        <dbReference type="ARBA" id="ARBA00012722"/>
    </source>
</evidence>
<dbReference type="InterPro" id="IPR010994">
    <property type="entry name" value="RuvA_2-like"/>
</dbReference>
<evidence type="ECO:0000256" key="5">
    <source>
        <dbReference type="ARBA" id="ARBA00022705"/>
    </source>
</evidence>
<sequence length="667" mass="74887">MRENEAEARIKELTKVVNYHRRLYHVLDRQEISEAALDSLKHELKLLEEKYPKFVQSDSPSRRVGGEPLPEFKKVHHTVTQWSFDDCFSDQELDDWAERNRKILGNLKPTYVCELKIDGFKIVLTYEKGVLKTAATRGDGKIGEDVTENAKTVESIPLSLEKPIDIIVEGEIWLSRREFARINLEQKQKNLPLYANPRNLAAGAIRQLDPKIVFSRRLDSFTYDVAAYKSLPRTQEEELQFLAELGFKVNSHHETFSDTAGVINFWKEWRGKKDKQEYLIDGIVVKVNERALQEKLGYTGKSPRYAIAFKFPAEQVTTVVEGIEVQVGRTGVLTPVAYLRPVNVAGSIVSRATLHNEDEIRRLDVRVGDTVILQKAGDVIPDIVQVLTKLRPKNSKAYNMPSVCPICASKVVRIDGEVAHRCSNGACPARDLRKVYHFVSRRAMNIDGLGPKIIDLLVEHNLLSSFADIYELEIGDVSALPRMGEQSAQNLIHAVDKSRNTTFPRFIFALGIPQVGEETAIDLANHYATLDKLLRASKEELAGIHGVGDVVAQSIVDYFANKKNITLVQRLLKHIRIMRPKSSTKDLAPSTFRLTGKTFVLTGTLVTMSRDEAKDKIRALGGGVSSSISSKTDYVVAGSNPGSKYDRAKELGIRILDEDEFVALIKL</sequence>
<dbReference type="HAMAP" id="MF_01588">
    <property type="entry name" value="DNA_ligase_A"/>
    <property type="match status" value="1"/>
</dbReference>
<dbReference type="CDD" id="cd17748">
    <property type="entry name" value="BRCT_DNA_ligase_like"/>
    <property type="match status" value="1"/>
</dbReference>
<dbReference type="GO" id="GO:0046872">
    <property type="term" value="F:metal ion binding"/>
    <property type="evidence" value="ECO:0007669"/>
    <property type="project" value="UniProtKB-KW"/>
</dbReference>
<dbReference type="SUPFAM" id="SSF56091">
    <property type="entry name" value="DNA ligase/mRNA capping enzyme, catalytic domain"/>
    <property type="match status" value="1"/>
</dbReference>
<keyword evidence="9 14" id="KW-0460">Magnesium</keyword>
<keyword evidence="11 14" id="KW-0234">DNA repair</keyword>
<dbReference type="SUPFAM" id="SSF50249">
    <property type="entry name" value="Nucleic acid-binding proteins"/>
    <property type="match status" value="1"/>
</dbReference>
<keyword evidence="6 14" id="KW-0479">Metal-binding</keyword>
<comment type="cofactor">
    <cofactor evidence="14">
        <name>Mg(2+)</name>
        <dbReference type="ChEBI" id="CHEBI:18420"/>
    </cofactor>
    <cofactor evidence="14">
        <name>Mn(2+)</name>
        <dbReference type="ChEBI" id="CHEBI:29035"/>
    </cofactor>
</comment>
<dbReference type="SUPFAM" id="SSF47781">
    <property type="entry name" value="RuvA domain 2-like"/>
    <property type="match status" value="1"/>
</dbReference>
<dbReference type="GO" id="GO:0003677">
    <property type="term" value="F:DNA binding"/>
    <property type="evidence" value="ECO:0007669"/>
    <property type="project" value="InterPro"/>
</dbReference>
<dbReference type="FunFam" id="1.10.150.20:FF:000006">
    <property type="entry name" value="DNA ligase"/>
    <property type="match status" value="1"/>
</dbReference>
<dbReference type="InterPro" id="IPR013839">
    <property type="entry name" value="DNAligase_adenylation"/>
</dbReference>
<name>A0A1G2RIZ1_9BACT</name>
<dbReference type="SMART" id="SM00292">
    <property type="entry name" value="BRCT"/>
    <property type="match status" value="1"/>
</dbReference>
<gene>
    <name evidence="14" type="primary">ligA</name>
    <name evidence="16" type="ORF">A3A27_00440</name>
</gene>
<evidence type="ECO:0000256" key="8">
    <source>
        <dbReference type="ARBA" id="ARBA00022833"/>
    </source>
</evidence>
<dbReference type="Gene3D" id="1.10.150.20">
    <property type="entry name" value="5' to 3' exonuclease, C-terminal subdomain"/>
    <property type="match status" value="2"/>
</dbReference>
<dbReference type="InterPro" id="IPR012340">
    <property type="entry name" value="NA-bd_OB-fold"/>
</dbReference>
<keyword evidence="7 14" id="KW-0227">DNA damage</keyword>
<evidence type="ECO:0000256" key="6">
    <source>
        <dbReference type="ARBA" id="ARBA00022723"/>
    </source>
</evidence>
<dbReference type="Gene3D" id="2.40.50.140">
    <property type="entry name" value="Nucleic acid-binding proteins"/>
    <property type="match status" value="1"/>
</dbReference>
<keyword evidence="4 14" id="KW-0436">Ligase</keyword>
<organism evidence="16 17">
    <name type="scientific">Candidatus Wildermuthbacteria bacterium RIFCSPLOWO2_01_FULL_47_18</name>
    <dbReference type="NCBI Taxonomy" id="1802460"/>
    <lineage>
        <taxon>Bacteria</taxon>
        <taxon>Candidatus Wildermuthiibacteriota</taxon>
    </lineage>
</organism>
<dbReference type="AlphaFoldDB" id="A0A1G2RIZ1"/>
<dbReference type="Proteomes" id="UP000177287">
    <property type="component" value="Unassembled WGS sequence"/>
</dbReference>
<feature type="binding site" evidence="14">
    <location>
        <position position="310"/>
    </location>
    <ligand>
        <name>NAD(+)</name>
        <dbReference type="ChEBI" id="CHEBI:57540"/>
    </ligand>
</feature>
<dbReference type="InterPro" id="IPR003583">
    <property type="entry name" value="Hlx-hairpin-Hlx_DNA-bd_motif"/>
</dbReference>
<feature type="active site" description="N6-AMP-lysine intermediate" evidence="14">
    <location>
        <position position="116"/>
    </location>
</feature>
<evidence type="ECO:0000256" key="10">
    <source>
        <dbReference type="ARBA" id="ARBA00023027"/>
    </source>
</evidence>
<feature type="binding site" evidence="14">
    <location>
        <position position="114"/>
    </location>
    <ligand>
        <name>NAD(+)</name>
        <dbReference type="ChEBI" id="CHEBI:57540"/>
    </ligand>
</feature>
<dbReference type="PIRSF" id="PIRSF001604">
    <property type="entry name" value="LigA"/>
    <property type="match status" value="1"/>
</dbReference>
<dbReference type="InterPro" id="IPR013840">
    <property type="entry name" value="DNAligase_N"/>
</dbReference>
<dbReference type="NCBIfam" id="TIGR00575">
    <property type="entry name" value="dnlj"/>
    <property type="match status" value="1"/>
</dbReference>
<keyword evidence="8 14" id="KW-0862">Zinc</keyword>
<dbReference type="SUPFAM" id="SSF52113">
    <property type="entry name" value="BRCT domain"/>
    <property type="match status" value="1"/>
</dbReference>
<dbReference type="GO" id="GO:0006260">
    <property type="term" value="P:DNA replication"/>
    <property type="evidence" value="ECO:0007669"/>
    <property type="project" value="UniProtKB-KW"/>
</dbReference>
<dbReference type="EC" id="6.5.1.2" evidence="2 14"/>
<evidence type="ECO:0000256" key="12">
    <source>
        <dbReference type="ARBA" id="ARBA00034005"/>
    </source>
</evidence>
<proteinExistence type="inferred from homology"/>
<protein>
    <recommendedName>
        <fullName evidence="3 14">DNA ligase</fullName>
        <ecNumber evidence="2 14">6.5.1.2</ecNumber>
    </recommendedName>
    <alternativeName>
        <fullName evidence="14">Polydeoxyribonucleotide synthase [NAD(+)]</fullName>
    </alternativeName>
</protein>
<evidence type="ECO:0000256" key="7">
    <source>
        <dbReference type="ARBA" id="ARBA00022763"/>
    </source>
</evidence>
<feature type="binding site" evidence="14">
    <location>
        <position position="286"/>
    </location>
    <ligand>
        <name>NAD(+)</name>
        <dbReference type="ChEBI" id="CHEBI:57540"/>
    </ligand>
</feature>
<dbReference type="Pfam" id="PF00533">
    <property type="entry name" value="BRCT"/>
    <property type="match status" value="1"/>
</dbReference>
<evidence type="ECO:0000256" key="3">
    <source>
        <dbReference type="ARBA" id="ARBA00013308"/>
    </source>
</evidence>
<evidence type="ECO:0000256" key="14">
    <source>
        <dbReference type="HAMAP-Rule" id="MF_01588"/>
    </source>
</evidence>
<dbReference type="InterPro" id="IPR036420">
    <property type="entry name" value="BRCT_dom_sf"/>
</dbReference>
<keyword evidence="5 14" id="KW-0235">DNA replication</keyword>
<dbReference type="NCBIfam" id="NF005932">
    <property type="entry name" value="PRK07956.1"/>
    <property type="match status" value="1"/>
</dbReference>
<evidence type="ECO:0000259" key="15">
    <source>
        <dbReference type="PROSITE" id="PS50172"/>
    </source>
</evidence>
<comment type="caution">
    <text evidence="16">The sequence shown here is derived from an EMBL/GenBank/DDBJ whole genome shotgun (WGS) entry which is preliminary data.</text>
</comment>
<dbReference type="InterPro" id="IPR041663">
    <property type="entry name" value="DisA/LigA_HHH"/>
</dbReference>
<dbReference type="GO" id="GO:0006281">
    <property type="term" value="P:DNA repair"/>
    <property type="evidence" value="ECO:0007669"/>
    <property type="project" value="UniProtKB-KW"/>
</dbReference>
<dbReference type="Pfam" id="PF14520">
    <property type="entry name" value="HHH_5"/>
    <property type="match status" value="1"/>
</dbReference>
<dbReference type="Pfam" id="PF03119">
    <property type="entry name" value="DNA_ligase_ZBD"/>
    <property type="match status" value="1"/>
</dbReference>
<evidence type="ECO:0000256" key="4">
    <source>
        <dbReference type="ARBA" id="ARBA00022598"/>
    </source>
</evidence>
<keyword evidence="14" id="KW-0464">Manganese</keyword>
<dbReference type="PANTHER" id="PTHR23389:SF9">
    <property type="entry name" value="DNA LIGASE"/>
    <property type="match status" value="1"/>
</dbReference>
<dbReference type="PROSITE" id="PS01056">
    <property type="entry name" value="DNA_LIGASE_N2"/>
    <property type="match status" value="1"/>
</dbReference>
<comment type="catalytic activity">
    <reaction evidence="12 14">
        <text>NAD(+) + (deoxyribonucleotide)n-3'-hydroxyl + 5'-phospho-(deoxyribonucleotide)m = (deoxyribonucleotide)n+m + AMP + beta-nicotinamide D-nucleotide.</text>
        <dbReference type="EC" id="6.5.1.2"/>
    </reaction>
</comment>
<dbReference type="InterPro" id="IPR004150">
    <property type="entry name" value="NAD_DNA_ligase_OB"/>
</dbReference>
<dbReference type="Pfam" id="PF12826">
    <property type="entry name" value="HHH_2"/>
    <property type="match status" value="1"/>
</dbReference>
<dbReference type="SMART" id="SM00532">
    <property type="entry name" value="LIGANc"/>
    <property type="match status" value="1"/>
</dbReference>
<dbReference type="FunFam" id="1.10.150.20:FF:000007">
    <property type="entry name" value="DNA ligase"/>
    <property type="match status" value="1"/>
</dbReference>
<evidence type="ECO:0000256" key="1">
    <source>
        <dbReference type="ARBA" id="ARBA00004067"/>
    </source>
</evidence>
<accession>A0A1G2RIZ1</accession>
<dbReference type="InterPro" id="IPR004149">
    <property type="entry name" value="Znf_DNAligase_C4"/>
</dbReference>
<evidence type="ECO:0000256" key="9">
    <source>
        <dbReference type="ARBA" id="ARBA00022842"/>
    </source>
</evidence>
<evidence type="ECO:0000313" key="17">
    <source>
        <dbReference type="Proteomes" id="UP000177287"/>
    </source>
</evidence>
<dbReference type="Pfam" id="PF01653">
    <property type="entry name" value="DNA_ligase_aden"/>
    <property type="match status" value="1"/>
</dbReference>
<dbReference type="InterPro" id="IPR001357">
    <property type="entry name" value="BRCT_dom"/>
</dbReference>
<dbReference type="Gene3D" id="1.10.287.610">
    <property type="entry name" value="Helix hairpin bin"/>
    <property type="match status" value="1"/>
</dbReference>
<comment type="caution">
    <text evidence="14">Lacks conserved residue(s) required for the propagation of feature annotation.</text>
</comment>
<dbReference type="EMBL" id="MHUF01000022">
    <property type="protein sequence ID" value="OHA72262.1"/>
    <property type="molecule type" value="Genomic_DNA"/>
</dbReference>
<feature type="binding site" evidence="14">
    <location>
        <position position="171"/>
    </location>
    <ligand>
        <name>NAD(+)</name>
        <dbReference type="ChEBI" id="CHEBI:57540"/>
    </ligand>
</feature>
<dbReference type="Gene3D" id="3.30.470.30">
    <property type="entry name" value="DNA ligase/mRNA capping enzyme"/>
    <property type="match status" value="1"/>
</dbReference>
<feature type="binding site" evidence="14">
    <location>
        <position position="427"/>
    </location>
    <ligand>
        <name>Zn(2+)</name>
        <dbReference type="ChEBI" id="CHEBI:29105"/>
    </ligand>
</feature>
<dbReference type="Gene3D" id="3.40.50.10190">
    <property type="entry name" value="BRCT domain"/>
    <property type="match status" value="1"/>
</dbReference>
<dbReference type="InterPro" id="IPR033136">
    <property type="entry name" value="DNA_ligase_CS"/>
</dbReference>
<dbReference type="PROSITE" id="PS50172">
    <property type="entry name" value="BRCT"/>
    <property type="match status" value="1"/>
</dbReference>
<dbReference type="Pfam" id="PF03120">
    <property type="entry name" value="OB_DNA_ligase"/>
    <property type="match status" value="1"/>
</dbReference>
<dbReference type="FunFam" id="2.40.50.140:FF:000012">
    <property type="entry name" value="DNA ligase"/>
    <property type="match status" value="1"/>
</dbReference>
<dbReference type="GO" id="GO:0003911">
    <property type="term" value="F:DNA ligase (NAD+) activity"/>
    <property type="evidence" value="ECO:0007669"/>
    <property type="project" value="UniProtKB-UniRule"/>
</dbReference>
<feature type="binding site" evidence="14">
    <location>
        <begin position="83"/>
        <end position="84"/>
    </location>
    <ligand>
        <name>NAD(+)</name>
        <dbReference type="ChEBI" id="CHEBI:57540"/>
    </ligand>
</feature>
<reference evidence="16 17" key="1">
    <citation type="journal article" date="2016" name="Nat. Commun.">
        <title>Thousands of microbial genomes shed light on interconnected biogeochemical processes in an aquifer system.</title>
        <authorList>
            <person name="Anantharaman K."/>
            <person name="Brown C.T."/>
            <person name="Hug L.A."/>
            <person name="Sharon I."/>
            <person name="Castelle C.J."/>
            <person name="Probst A.J."/>
            <person name="Thomas B.C."/>
            <person name="Singh A."/>
            <person name="Wilkins M.J."/>
            <person name="Karaoz U."/>
            <person name="Brodie E.L."/>
            <person name="Williams K.H."/>
            <person name="Hubbard S.S."/>
            <person name="Banfield J.F."/>
        </authorList>
    </citation>
    <scope>NUCLEOTIDE SEQUENCE [LARGE SCALE GENOMIC DNA]</scope>
</reference>
<dbReference type="Gene3D" id="6.20.10.30">
    <property type="match status" value="1"/>
</dbReference>
<evidence type="ECO:0000313" key="16">
    <source>
        <dbReference type="EMBL" id="OHA72262.1"/>
    </source>
</evidence>
<dbReference type="PANTHER" id="PTHR23389">
    <property type="entry name" value="CHROMOSOME TRANSMISSION FIDELITY FACTOR 18"/>
    <property type="match status" value="1"/>
</dbReference>
<feature type="domain" description="BRCT" evidence="15">
    <location>
        <begin position="589"/>
        <end position="667"/>
    </location>
</feature>
<keyword evidence="10 14" id="KW-0520">NAD</keyword>
<comment type="function">
    <text evidence="1 14">DNA ligase that catalyzes the formation of phosphodiester linkages between 5'-phosphoryl and 3'-hydroxyl groups in double-stranded DNA using NAD as a coenzyme and as the energy source for the reaction. It is essential for DNA replication and repair of damaged DNA.</text>
</comment>
<evidence type="ECO:0000256" key="13">
    <source>
        <dbReference type="ARBA" id="ARBA00060881"/>
    </source>
</evidence>
<evidence type="ECO:0000256" key="11">
    <source>
        <dbReference type="ARBA" id="ARBA00023204"/>
    </source>
</evidence>